<proteinExistence type="predicted"/>
<feature type="transmembrane region" description="Helical" evidence="1">
    <location>
        <begin position="74"/>
        <end position="95"/>
    </location>
</feature>
<accession>A0A1B0ZND3</accession>
<dbReference type="InterPro" id="IPR029045">
    <property type="entry name" value="ClpP/crotonase-like_dom_sf"/>
</dbReference>
<protein>
    <recommendedName>
        <fullName evidence="4">Clp protease</fullName>
    </recommendedName>
</protein>
<dbReference type="RefSeq" id="WP_065270769.1">
    <property type="nucleotide sequence ID" value="NZ_CP015124.1"/>
</dbReference>
<evidence type="ECO:0000313" key="2">
    <source>
        <dbReference type="EMBL" id="ANP35679.1"/>
    </source>
</evidence>
<dbReference type="SUPFAM" id="SSF52096">
    <property type="entry name" value="ClpP/crotonase"/>
    <property type="match status" value="1"/>
</dbReference>
<feature type="transmembrane region" description="Helical" evidence="1">
    <location>
        <begin position="36"/>
        <end position="54"/>
    </location>
</feature>
<sequence length="282" mass="30600">MTPGPASLRRSLGLHVVLPRAGVLLVWLALNHFFWLPVSLAWGLIAADGVLLAWQSRDLLRSTDGHIRSTGSMAPVWGSYLVLLFAGFATLTQWWGALLTAGQVETLPYAKQQEQARQQLYSLTLSDDGRTLIFTGEITHGLTRRIAATLDAAPEVRSLHLTGPGGLIYEARGVAKLIRTRGLDTQAADLCASACTVIFAAGQERLLAPKGQLGFHGYALMFEGGLPQLDLKKEQEKDLSFFLQQGISEGFVQRVFEVANSDLWIPEHAELRAAGVITAGAD</sequence>
<feature type="transmembrane region" description="Helical" evidence="1">
    <location>
        <begin position="12"/>
        <end position="30"/>
    </location>
</feature>
<dbReference type="OrthoDB" id="5936191at2"/>
<evidence type="ECO:0000256" key="1">
    <source>
        <dbReference type="SAM" id="Phobius"/>
    </source>
</evidence>
<organism evidence="2 3">
    <name type="scientific">Phaeobacter gallaeciensis</name>
    <dbReference type="NCBI Taxonomy" id="60890"/>
    <lineage>
        <taxon>Bacteria</taxon>
        <taxon>Pseudomonadati</taxon>
        <taxon>Pseudomonadota</taxon>
        <taxon>Alphaproteobacteria</taxon>
        <taxon>Rhodobacterales</taxon>
        <taxon>Roseobacteraceae</taxon>
        <taxon>Phaeobacter</taxon>
    </lineage>
</organism>
<dbReference type="Gene3D" id="3.90.226.10">
    <property type="entry name" value="2-enoyl-CoA Hydratase, Chain A, domain 1"/>
    <property type="match status" value="1"/>
</dbReference>
<keyword evidence="3" id="KW-1185">Reference proteome</keyword>
<keyword evidence="1" id="KW-0812">Transmembrane</keyword>
<reference evidence="2 3" key="1">
    <citation type="submission" date="2016-04" db="EMBL/GenBank/DDBJ databases">
        <authorList>
            <person name="Evans L.H."/>
            <person name="Alamgir A."/>
            <person name="Owens N."/>
            <person name="Weber N.D."/>
            <person name="Virtaneva K."/>
            <person name="Barbian K."/>
            <person name="Babar A."/>
            <person name="Rosenke K."/>
        </authorList>
    </citation>
    <scope>NUCLEOTIDE SEQUENCE [LARGE SCALE GENOMIC DNA]</scope>
    <source>
        <strain evidence="2 3">JL2886</strain>
    </source>
</reference>
<evidence type="ECO:0000313" key="3">
    <source>
        <dbReference type="Proteomes" id="UP000092565"/>
    </source>
</evidence>
<keyword evidence="1" id="KW-1133">Transmembrane helix</keyword>
<evidence type="ECO:0008006" key="4">
    <source>
        <dbReference type="Google" id="ProtNLM"/>
    </source>
</evidence>
<dbReference type="AlphaFoldDB" id="A0A1B0ZND3"/>
<dbReference type="EMBL" id="CP015124">
    <property type="protein sequence ID" value="ANP35679.1"/>
    <property type="molecule type" value="Genomic_DNA"/>
</dbReference>
<name>A0A1B0ZND3_9RHOB</name>
<keyword evidence="1" id="KW-0472">Membrane</keyword>
<dbReference type="Proteomes" id="UP000092565">
    <property type="component" value="Chromosome"/>
</dbReference>
<gene>
    <name evidence="2" type="ORF">JL2886_00753</name>
</gene>